<evidence type="ECO:0000313" key="3">
    <source>
        <dbReference type="Proteomes" id="UP001501020"/>
    </source>
</evidence>
<feature type="transmembrane region" description="Helical" evidence="1">
    <location>
        <begin position="14"/>
        <end position="35"/>
    </location>
</feature>
<dbReference type="RefSeq" id="WP_344267902.1">
    <property type="nucleotide sequence ID" value="NZ_BAAAMR010000028.1"/>
</dbReference>
<feature type="transmembrane region" description="Helical" evidence="1">
    <location>
        <begin position="142"/>
        <end position="161"/>
    </location>
</feature>
<comment type="caution">
    <text evidence="2">The sequence shown here is derived from an EMBL/GenBank/DDBJ whole genome shotgun (WGS) entry which is preliminary data.</text>
</comment>
<dbReference type="EMBL" id="BAAAMR010000028">
    <property type="protein sequence ID" value="GAA2139360.1"/>
    <property type="molecule type" value="Genomic_DNA"/>
</dbReference>
<gene>
    <name evidence="2" type="ORF">GCM10009727_35780</name>
</gene>
<protein>
    <recommendedName>
        <fullName evidence="4">DUF1449 family protein</fullName>
    </recommendedName>
</protein>
<reference evidence="3" key="1">
    <citation type="journal article" date="2019" name="Int. J. Syst. Evol. Microbiol.">
        <title>The Global Catalogue of Microorganisms (GCM) 10K type strain sequencing project: providing services to taxonomists for standard genome sequencing and annotation.</title>
        <authorList>
            <consortium name="The Broad Institute Genomics Platform"/>
            <consortium name="The Broad Institute Genome Sequencing Center for Infectious Disease"/>
            <person name="Wu L."/>
            <person name="Ma J."/>
        </authorList>
    </citation>
    <scope>NUCLEOTIDE SEQUENCE [LARGE SCALE GENOMIC DNA]</scope>
    <source>
        <strain evidence="3">JCM 13850</strain>
    </source>
</reference>
<name>A0ABP5L1Y9_9ACTN</name>
<dbReference type="Proteomes" id="UP001501020">
    <property type="component" value="Unassembled WGS sequence"/>
</dbReference>
<keyword evidence="1" id="KW-0472">Membrane</keyword>
<evidence type="ECO:0000256" key="1">
    <source>
        <dbReference type="SAM" id="Phobius"/>
    </source>
</evidence>
<feature type="transmembrane region" description="Helical" evidence="1">
    <location>
        <begin position="105"/>
        <end position="130"/>
    </location>
</feature>
<keyword evidence="1" id="KW-1133">Transmembrane helix</keyword>
<proteinExistence type="predicted"/>
<keyword evidence="1" id="KW-0812">Transmembrane</keyword>
<accession>A0ABP5L1Y9</accession>
<sequence length="270" mass="27013">MDEFVDTALGFPTALFSFSLVVVAAYWTLVLLGGLGHFHAGTDGHTGAGAGAGGHVHGGGHFHGGEHAGGQVYGHEGAGFHDGGHDAAHGDGASREDGHGSGGPLAAIGLGGVPATITLSLLIALAWFASLAGSVLAGGGTPAAPLALALLAAALAAAWLGTRLAVVPLRRVFRAEPAASLRDFVGRTCVVRTGRVGVDFGQAEVTADDGSSAIVQVRRHVMDVPPDGSPGFPGFPGAPGVLAAGSTALIFDFDPDGQFFWVMPYDDPAL</sequence>
<organism evidence="2 3">
    <name type="scientific">Actinomadura napierensis</name>
    <dbReference type="NCBI Taxonomy" id="267854"/>
    <lineage>
        <taxon>Bacteria</taxon>
        <taxon>Bacillati</taxon>
        <taxon>Actinomycetota</taxon>
        <taxon>Actinomycetes</taxon>
        <taxon>Streptosporangiales</taxon>
        <taxon>Thermomonosporaceae</taxon>
        <taxon>Actinomadura</taxon>
    </lineage>
</organism>
<keyword evidence="3" id="KW-1185">Reference proteome</keyword>
<evidence type="ECO:0008006" key="4">
    <source>
        <dbReference type="Google" id="ProtNLM"/>
    </source>
</evidence>
<evidence type="ECO:0000313" key="2">
    <source>
        <dbReference type="EMBL" id="GAA2139360.1"/>
    </source>
</evidence>